<dbReference type="EMBL" id="AE016820">
    <property type="protein sequence ID" value="AAS54729.1"/>
    <property type="molecule type" value="Genomic_DNA"/>
</dbReference>
<dbReference type="RefSeq" id="NP_986905.1">
    <property type="nucleotide sequence ID" value="NM_211967.1"/>
</dbReference>
<dbReference type="SUPFAM" id="SSF63491">
    <property type="entry name" value="BAG domain"/>
    <property type="match status" value="1"/>
</dbReference>
<dbReference type="KEGG" id="ago:AGOS_AGR239W"/>
<dbReference type="InterPro" id="IPR003103">
    <property type="entry name" value="BAG_domain"/>
</dbReference>
<keyword evidence="2" id="KW-0812">Transmembrane</keyword>
<dbReference type="SMART" id="SM00264">
    <property type="entry name" value="BAG"/>
    <property type="match status" value="1"/>
</dbReference>
<dbReference type="OrthoDB" id="417450at2759"/>
<evidence type="ECO:0000256" key="2">
    <source>
        <dbReference type="SAM" id="Phobius"/>
    </source>
</evidence>
<dbReference type="GeneID" id="4623207"/>
<dbReference type="Pfam" id="PF02179">
    <property type="entry name" value="BAG"/>
    <property type="match status" value="1"/>
</dbReference>
<dbReference type="InParanoid" id="Q74ZG8"/>
<feature type="transmembrane region" description="Helical" evidence="2">
    <location>
        <begin position="76"/>
        <end position="96"/>
    </location>
</feature>
<dbReference type="AlphaFoldDB" id="Q74ZG8"/>
<evidence type="ECO:0000313" key="5">
    <source>
        <dbReference type="Proteomes" id="UP000000591"/>
    </source>
</evidence>
<name>Q74ZG8_EREGS</name>
<dbReference type="PROSITE" id="PS51035">
    <property type="entry name" value="BAG"/>
    <property type="match status" value="1"/>
</dbReference>
<sequence length="213" mass="23892">MSCSTATFRSSCAVRNIVLYRAKEIGRNQVAVLATRSWRAMESSLCRLQKLCFESVGRYAVVQKAVEKWQEDKTPVVAAVTAGTLAFVLWAGWGVGGRKQAGSRRKRSARGGRNGVALRKGPEDSIAAVEARYEKEFRERAERVVAAGRLADEKDEWECNFCKEMLLKLLIELDGIELTAESGERRATLKKRRKAAILKIQEQLKRLDELCAQ</sequence>
<evidence type="ECO:0000259" key="3">
    <source>
        <dbReference type="PROSITE" id="PS51035"/>
    </source>
</evidence>
<dbReference type="STRING" id="284811.Q74ZG8"/>
<dbReference type="OMA" id="EKDEWEC"/>
<feature type="region of interest" description="Disordered" evidence="1">
    <location>
        <begin position="97"/>
        <end position="116"/>
    </location>
</feature>
<dbReference type="eggNOG" id="ENOG502S72Q">
    <property type="taxonomic scope" value="Eukaryota"/>
</dbReference>
<dbReference type="FunCoup" id="Q74ZG8">
    <property type="interactions" value="219"/>
</dbReference>
<keyword evidence="5" id="KW-1185">Reference proteome</keyword>
<evidence type="ECO:0000256" key="1">
    <source>
        <dbReference type="SAM" id="MobiDB-lite"/>
    </source>
</evidence>
<feature type="compositionally biased region" description="Basic residues" evidence="1">
    <location>
        <begin position="101"/>
        <end position="110"/>
    </location>
</feature>
<dbReference type="Gene3D" id="1.20.58.120">
    <property type="entry name" value="BAG domain"/>
    <property type="match status" value="1"/>
</dbReference>
<dbReference type="HOGENOM" id="CLU_112518_1_0_1"/>
<accession>Q74ZG8</accession>
<keyword evidence="2" id="KW-0472">Membrane</keyword>
<protein>
    <submittedName>
        <fullName evidence="4">AGR239Wp</fullName>
    </submittedName>
</protein>
<dbReference type="Proteomes" id="UP000000591">
    <property type="component" value="Chromosome VII"/>
</dbReference>
<proteinExistence type="predicted"/>
<dbReference type="InterPro" id="IPR036533">
    <property type="entry name" value="BAG_dom_sf"/>
</dbReference>
<feature type="domain" description="BAG" evidence="3">
    <location>
        <begin position="125"/>
        <end position="211"/>
    </location>
</feature>
<gene>
    <name evidence="4" type="ORF">AGOS_AGR239W</name>
</gene>
<evidence type="ECO:0000313" key="4">
    <source>
        <dbReference type="EMBL" id="AAS54729.1"/>
    </source>
</evidence>
<reference evidence="4 5" key="1">
    <citation type="journal article" date="2004" name="Science">
        <title>The Ashbya gossypii genome as a tool for mapping the ancient Saccharomyces cerevisiae genome.</title>
        <authorList>
            <person name="Dietrich F.S."/>
            <person name="Voegeli S."/>
            <person name="Brachat S."/>
            <person name="Lerch A."/>
            <person name="Gates K."/>
            <person name="Steiner S."/>
            <person name="Mohr C."/>
            <person name="Pohlmann R."/>
            <person name="Luedi P."/>
            <person name="Choi S."/>
            <person name="Wing R.A."/>
            <person name="Flavier A."/>
            <person name="Gaffney T.D."/>
            <person name="Philippsen P."/>
        </authorList>
    </citation>
    <scope>NUCLEOTIDE SEQUENCE [LARGE SCALE GENOMIC DNA]</scope>
    <source>
        <strain evidence="5">ATCC 10895 / CBS 109.51 / FGSC 9923 / NRRL Y-1056</strain>
    </source>
</reference>
<keyword evidence="2" id="KW-1133">Transmembrane helix</keyword>
<dbReference type="GO" id="GO:0051087">
    <property type="term" value="F:protein-folding chaperone binding"/>
    <property type="evidence" value="ECO:0007669"/>
    <property type="project" value="InterPro"/>
</dbReference>
<reference evidence="5" key="2">
    <citation type="journal article" date="2013" name="G3 (Bethesda)">
        <title>Genomes of Ashbya fungi isolated from insects reveal four mating-type loci, numerous translocations, lack of transposons, and distinct gene duplications.</title>
        <authorList>
            <person name="Dietrich F.S."/>
            <person name="Voegeli S."/>
            <person name="Kuo S."/>
            <person name="Philippsen P."/>
        </authorList>
    </citation>
    <scope>GENOME REANNOTATION</scope>
    <source>
        <strain evidence="5">ATCC 10895 / CBS 109.51 / FGSC 9923 / NRRL Y-1056</strain>
    </source>
</reference>
<organism evidence="4 5">
    <name type="scientific">Eremothecium gossypii (strain ATCC 10895 / CBS 109.51 / FGSC 9923 / NRRL Y-1056)</name>
    <name type="common">Yeast</name>
    <name type="synonym">Ashbya gossypii</name>
    <dbReference type="NCBI Taxonomy" id="284811"/>
    <lineage>
        <taxon>Eukaryota</taxon>
        <taxon>Fungi</taxon>
        <taxon>Dikarya</taxon>
        <taxon>Ascomycota</taxon>
        <taxon>Saccharomycotina</taxon>
        <taxon>Saccharomycetes</taxon>
        <taxon>Saccharomycetales</taxon>
        <taxon>Saccharomycetaceae</taxon>
        <taxon>Eremothecium</taxon>
    </lineage>
</organism>